<protein>
    <submittedName>
        <fullName evidence="1">Uncharacterized protein</fullName>
    </submittedName>
</protein>
<evidence type="ECO:0000313" key="2">
    <source>
        <dbReference type="Proteomes" id="UP001161669"/>
    </source>
</evidence>
<organism evidence="1 2">
    <name type="scientific">Acanthamoeba castellanii medusavirus J1</name>
    <dbReference type="NCBI Taxonomy" id="3114988"/>
    <lineage>
        <taxon>Viruses</taxon>
        <taxon>Varidnaviria</taxon>
        <taxon>Bamfordvirae</taxon>
        <taxon>Nucleocytoviricota</taxon>
        <taxon>Megaviricetes</taxon>
        <taxon>Mamonoviridae</taxon>
        <taxon>Medusavirus</taxon>
        <taxon>Medusavirus medusae</taxon>
    </lineage>
</organism>
<proteinExistence type="predicted"/>
<name>A0A3T1CWQ8_9VIRU</name>
<dbReference type="Proteomes" id="UP001161669">
    <property type="component" value="Segment"/>
</dbReference>
<evidence type="ECO:0000313" key="1">
    <source>
        <dbReference type="EMBL" id="BBI30254.1"/>
    </source>
</evidence>
<dbReference type="EMBL" id="AP018495">
    <property type="protein sequence ID" value="BBI30254.1"/>
    <property type="molecule type" value="Genomic_DNA"/>
</dbReference>
<sequence>MSIDPPRLGMTFHSHAVFKQAQHTWWHSDGPALYNVWYDVTNDYEILDYIAYCRVCRRSVWAKREEVCDGPEEPPSYPNIGMTCECGILANAGATD</sequence>
<accession>A0A3T1CWQ8</accession>
<reference evidence="2" key="1">
    <citation type="journal article" date="2019" name="J. Virol.">
        <title>Medusavirus, a novel large DNA virus discovered from hot spring water.</title>
        <authorList>
            <person name="Yoshikawa G."/>
            <person name="Blanc-Mathieu R."/>
            <person name="Song C."/>
            <person name="Kayama Y."/>
            <person name="Mochizuki T."/>
            <person name="Murata K."/>
            <person name="Ogata H."/>
            <person name="Takemura M."/>
        </authorList>
    </citation>
    <scope>NUCLEOTIDE SEQUENCE [LARGE SCALE GENOMIC DNA]</scope>
</reference>
<keyword evidence="2" id="KW-1185">Reference proteome</keyword>
<dbReference type="KEGG" id="vg:80540606"/>